<name>A0ACC2PE22_9HYME</name>
<sequence>MYNVRSSDFSGLSRLLTQMEEDWQSSTPEQQQVIESNYKICRITFICYISGTFLALTGMGIAKPPIVWYYGAKNLSEYHRESYLMTNFIVDTSGSPWFEIIWVSQFLTSVTGAIVYYATNAVVEFLISHVCSQLKNFRIELSQVGYPTDDQEFHQLHTKTVSRYLNLRG</sequence>
<evidence type="ECO:0000313" key="1">
    <source>
        <dbReference type="EMBL" id="KAJ8681695.1"/>
    </source>
</evidence>
<gene>
    <name evidence="1" type="ORF">QAD02_017487</name>
</gene>
<proteinExistence type="predicted"/>
<dbReference type="EMBL" id="CM056741">
    <property type="protein sequence ID" value="KAJ8681695.1"/>
    <property type="molecule type" value="Genomic_DNA"/>
</dbReference>
<organism evidence="1 2">
    <name type="scientific">Eretmocerus hayati</name>
    <dbReference type="NCBI Taxonomy" id="131215"/>
    <lineage>
        <taxon>Eukaryota</taxon>
        <taxon>Metazoa</taxon>
        <taxon>Ecdysozoa</taxon>
        <taxon>Arthropoda</taxon>
        <taxon>Hexapoda</taxon>
        <taxon>Insecta</taxon>
        <taxon>Pterygota</taxon>
        <taxon>Neoptera</taxon>
        <taxon>Endopterygota</taxon>
        <taxon>Hymenoptera</taxon>
        <taxon>Apocrita</taxon>
        <taxon>Proctotrupomorpha</taxon>
        <taxon>Chalcidoidea</taxon>
        <taxon>Aphelinidae</taxon>
        <taxon>Aphelininae</taxon>
        <taxon>Eretmocerus</taxon>
    </lineage>
</organism>
<keyword evidence="2" id="KW-1185">Reference proteome</keyword>
<protein>
    <submittedName>
        <fullName evidence="1">Uncharacterized protein</fullName>
    </submittedName>
</protein>
<dbReference type="Proteomes" id="UP001239111">
    <property type="component" value="Chromosome 1"/>
</dbReference>
<reference evidence="1" key="1">
    <citation type="submission" date="2023-04" db="EMBL/GenBank/DDBJ databases">
        <title>A chromosome-level genome assembly of the parasitoid wasp Eretmocerus hayati.</title>
        <authorList>
            <person name="Zhong Y."/>
            <person name="Liu S."/>
            <person name="Liu Y."/>
        </authorList>
    </citation>
    <scope>NUCLEOTIDE SEQUENCE</scope>
    <source>
        <strain evidence="1">ZJU_SS_LIU_2023</strain>
    </source>
</reference>
<comment type="caution">
    <text evidence="1">The sequence shown here is derived from an EMBL/GenBank/DDBJ whole genome shotgun (WGS) entry which is preliminary data.</text>
</comment>
<evidence type="ECO:0000313" key="2">
    <source>
        <dbReference type="Proteomes" id="UP001239111"/>
    </source>
</evidence>
<accession>A0ACC2PE22</accession>